<comment type="subcellular location">
    <subcellularLocation>
        <location evidence="1">Cell membrane</location>
        <topology evidence="1">Multi-pass membrane protein</topology>
    </subcellularLocation>
</comment>
<feature type="transmembrane region" description="Helical" evidence="7">
    <location>
        <begin position="183"/>
        <end position="204"/>
    </location>
</feature>
<keyword evidence="3 7" id="KW-0812">Transmembrane</keyword>
<sequence length="205" mass="22410">MDGVFYYFLLTVIIINLAPGPAMLYVLNQSVKFGIGKGLKAAAGVEAGVFFYVICVSFGLVVFFSHFPLVFQAIKIVGAVYLIWLAVTAWPKKSNKAMTTEEAKIDLDARHVFSKGLLINLTNPKIGLFFVSLLPQFIPAHASPAWLYLLAYGLVFNLGGIIVNSAVGMLGLKMKSLLNRAGWFDYVPPVLFVIIAAITIGKMFL</sequence>
<keyword evidence="6 7" id="KW-0472">Membrane</keyword>
<protein>
    <submittedName>
        <fullName evidence="8">LysE family translocator</fullName>
    </submittedName>
</protein>
<evidence type="ECO:0000256" key="1">
    <source>
        <dbReference type="ARBA" id="ARBA00004651"/>
    </source>
</evidence>
<evidence type="ECO:0000256" key="3">
    <source>
        <dbReference type="ARBA" id="ARBA00022692"/>
    </source>
</evidence>
<dbReference type="Pfam" id="PF01810">
    <property type="entry name" value="LysE"/>
    <property type="match status" value="1"/>
</dbReference>
<dbReference type="EMBL" id="VWXF01000010">
    <property type="protein sequence ID" value="NIF23867.1"/>
    <property type="molecule type" value="Genomic_DNA"/>
</dbReference>
<reference evidence="8 9" key="1">
    <citation type="journal article" date="2019" name="bioRxiv">
        <title>Bacteria contribute to plant secondary compound degradation in a generalist herbivore system.</title>
        <authorList>
            <person name="Francoeur C.B."/>
            <person name="Khadempour L."/>
            <person name="Moreira-Soto R.D."/>
            <person name="Gotting K."/>
            <person name="Book A.J."/>
            <person name="Pinto-Tomas A.A."/>
            <person name="Keefover-Ring K."/>
            <person name="Currie C.R."/>
        </authorList>
    </citation>
    <scope>NUCLEOTIDE SEQUENCE [LARGE SCALE GENOMIC DNA]</scope>
    <source>
        <strain evidence="8">Acro-835</strain>
    </source>
</reference>
<proteinExistence type="predicted"/>
<feature type="transmembrane region" description="Helical" evidence="7">
    <location>
        <begin position="70"/>
        <end position="91"/>
    </location>
</feature>
<evidence type="ECO:0000256" key="6">
    <source>
        <dbReference type="ARBA" id="ARBA00023136"/>
    </source>
</evidence>
<keyword evidence="4" id="KW-0029">Amino-acid transport</keyword>
<dbReference type="PIRSF" id="PIRSF006324">
    <property type="entry name" value="LeuE"/>
    <property type="match status" value="1"/>
</dbReference>
<gene>
    <name evidence="8" type="ORF">F3J40_19995</name>
</gene>
<accession>A0ABX0RHB9</accession>
<evidence type="ECO:0000256" key="5">
    <source>
        <dbReference type="ARBA" id="ARBA00022989"/>
    </source>
</evidence>
<evidence type="ECO:0000256" key="2">
    <source>
        <dbReference type="ARBA" id="ARBA00022475"/>
    </source>
</evidence>
<evidence type="ECO:0000313" key="9">
    <source>
        <dbReference type="Proteomes" id="UP001515683"/>
    </source>
</evidence>
<organism evidence="8 9">
    <name type="scientific">Candidatus Pantoea multigeneris</name>
    <dbReference type="NCBI Taxonomy" id="2608357"/>
    <lineage>
        <taxon>Bacteria</taxon>
        <taxon>Pseudomonadati</taxon>
        <taxon>Pseudomonadota</taxon>
        <taxon>Gammaproteobacteria</taxon>
        <taxon>Enterobacterales</taxon>
        <taxon>Erwiniaceae</taxon>
        <taxon>Pantoea</taxon>
    </lineage>
</organism>
<comment type="caution">
    <text evidence="8">The sequence shown here is derived from an EMBL/GenBank/DDBJ whole genome shotgun (WGS) entry which is preliminary data.</text>
</comment>
<keyword evidence="5 7" id="KW-1133">Transmembrane helix</keyword>
<dbReference type="PANTHER" id="PTHR30086">
    <property type="entry name" value="ARGININE EXPORTER PROTEIN ARGO"/>
    <property type="match status" value="1"/>
</dbReference>
<feature type="transmembrane region" description="Helical" evidence="7">
    <location>
        <begin position="6"/>
        <end position="27"/>
    </location>
</feature>
<evidence type="ECO:0000313" key="8">
    <source>
        <dbReference type="EMBL" id="NIF23867.1"/>
    </source>
</evidence>
<feature type="transmembrane region" description="Helical" evidence="7">
    <location>
        <begin position="146"/>
        <end position="171"/>
    </location>
</feature>
<evidence type="ECO:0000256" key="4">
    <source>
        <dbReference type="ARBA" id="ARBA00022970"/>
    </source>
</evidence>
<dbReference type="InterPro" id="IPR001123">
    <property type="entry name" value="LeuE-type"/>
</dbReference>
<feature type="transmembrane region" description="Helical" evidence="7">
    <location>
        <begin position="39"/>
        <end position="64"/>
    </location>
</feature>
<keyword evidence="9" id="KW-1185">Reference proteome</keyword>
<feature type="transmembrane region" description="Helical" evidence="7">
    <location>
        <begin position="112"/>
        <end position="134"/>
    </location>
</feature>
<keyword evidence="4" id="KW-0813">Transport</keyword>
<keyword evidence="2" id="KW-1003">Cell membrane</keyword>
<dbReference type="Proteomes" id="UP001515683">
    <property type="component" value="Unassembled WGS sequence"/>
</dbReference>
<dbReference type="PANTHER" id="PTHR30086:SF20">
    <property type="entry name" value="ARGININE EXPORTER PROTEIN ARGO-RELATED"/>
    <property type="match status" value="1"/>
</dbReference>
<evidence type="ECO:0000256" key="7">
    <source>
        <dbReference type="SAM" id="Phobius"/>
    </source>
</evidence>
<dbReference type="RefSeq" id="WP_167017465.1">
    <property type="nucleotide sequence ID" value="NZ_VWXF01000010.1"/>
</dbReference>
<name>A0ABX0RHB9_9GAMM</name>